<keyword evidence="10" id="KW-1185">Reference proteome</keyword>
<feature type="compositionally biased region" description="Polar residues" evidence="6">
    <location>
        <begin position="321"/>
        <end position="354"/>
    </location>
</feature>
<feature type="transmembrane region" description="Helical" evidence="7">
    <location>
        <begin position="121"/>
        <end position="141"/>
    </location>
</feature>
<sequence length="513" mass="55905">MNTPQPPPDGTTGEPPPSTGAGPPPGFSGPPPGALGPCNFGENLGPRAEAVSWTLMAVTTIFLLLRLYCKWTKSNRLWWDDWLLILSYVLYATAAVIFSVNVRHGMGVHVCELAMTRPQELSTVALLSLVTGSISIVATIWSKTSFALTLLRITDYRWLKITLWTMVAFLNVAMGISAVLTMVQCSPVQKSWNTFADGYCWREAFSAYSVASAIYSGLTDVALALLPWTVILNLQMKLTEKIGVAVAMSAGIIAAVASFVKASHIPELSQGDFSYAGYPLVVWSAAEVALTIMAACIPVLRVLVRDVRDASKRYYGRSKDSGSGNQTSRGTTIWTKGRSEPSSSSRRVTMTSDKQQQQQSPSDEYQHPHFQFQKNHHIYEHEHEHEHGQDHNQEQELELNYLDIHQPPHLSGAGSAGSRRVHGDAELSDSWSQRNILHSDSEAGNNPFDDGQSQQTTTTGLNIPRSGRVSPLRPASPWPLHSLETDGEAAPRGQMRAAAGAGMNGGSSASRSY</sequence>
<evidence type="ECO:0000256" key="7">
    <source>
        <dbReference type="SAM" id="Phobius"/>
    </source>
</evidence>
<feature type="region of interest" description="Disordered" evidence="6">
    <location>
        <begin position="314"/>
        <end position="365"/>
    </location>
</feature>
<feature type="region of interest" description="Disordered" evidence="6">
    <location>
        <begin position="405"/>
        <end position="513"/>
    </location>
</feature>
<evidence type="ECO:0000313" key="9">
    <source>
        <dbReference type="EMBL" id="KAI6299217.1"/>
    </source>
</evidence>
<comment type="similarity">
    <text evidence="5">Belongs to the SAT4 family.</text>
</comment>
<feature type="region of interest" description="Disordered" evidence="6">
    <location>
        <begin position="1"/>
        <end position="33"/>
    </location>
</feature>
<feature type="compositionally biased region" description="Polar residues" evidence="6">
    <location>
        <begin position="429"/>
        <end position="444"/>
    </location>
</feature>
<feature type="transmembrane region" description="Helical" evidence="7">
    <location>
        <begin position="204"/>
        <end position="230"/>
    </location>
</feature>
<evidence type="ECO:0000256" key="4">
    <source>
        <dbReference type="ARBA" id="ARBA00023136"/>
    </source>
</evidence>
<evidence type="ECO:0000256" key="2">
    <source>
        <dbReference type="ARBA" id="ARBA00022692"/>
    </source>
</evidence>
<dbReference type="InterPro" id="IPR052337">
    <property type="entry name" value="SAT4-like"/>
</dbReference>
<organism evidence="9 10">
    <name type="scientific">Pyricularia grisea</name>
    <name type="common">Crabgrass-specific blast fungus</name>
    <name type="synonym">Magnaporthe grisea</name>
    <dbReference type="NCBI Taxonomy" id="148305"/>
    <lineage>
        <taxon>Eukaryota</taxon>
        <taxon>Fungi</taxon>
        <taxon>Dikarya</taxon>
        <taxon>Ascomycota</taxon>
        <taxon>Pezizomycotina</taxon>
        <taxon>Sordariomycetes</taxon>
        <taxon>Sordariomycetidae</taxon>
        <taxon>Magnaporthales</taxon>
        <taxon>Pyriculariaceae</taxon>
        <taxon>Pyricularia</taxon>
    </lineage>
</organism>
<dbReference type="Proteomes" id="UP001059893">
    <property type="component" value="Unassembled WGS sequence"/>
</dbReference>
<comment type="subcellular location">
    <subcellularLocation>
        <location evidence="1">Membrane</location>
        <topology evidence="1">Multi-pass membrane protein</topology>
    </subcellularLocation>
</comment>
<evidence type="ECO:0000313" key="10">
    <source>
        <dbReference type="Proteomes" id="UP001059893"/>
    </source>
</evidence>
<dbReference type="EMBL" id="JABSND010000074">
    <property type="protein sequence ID" value="KAI6299217.1"/>
    <property type="molecule type" value="Genomic_DNA"/>
</dbReference>
<accession>A0ABQ8NM99</accession>
<evidence type="ECO:0000256" key="5">
    <source>
        <dbReference type="ARBA" id="ARBA00038359"/>
    </source>
</evidence>
<evidence type="ECO:0000256" key="3">
    <source>
        <dbReference type="ARBA" id="ARBA00022989"/>
    </source>
</evidence>
<keyword evidence="3 7" id="KW-1133">Transmembrane helix</keyword>
<dbReference type="InterPro" id="IPR049326">
    <property type="entry name" value="Rhodopsin_dom_fungi"/>
</dbReference>
<feature type="transmembrane region" description="Helical" evidence="7">
    <location>
        <begin position="242"/>
        <end position="260"/>
    </location>
</feature>
<feature type="transmembrane region" description="Helical" evidence="7">
    <location>
        <begin position="50"/>
        <end position="69"/>
    </location>
</feature>
<feature type="transmembrane region" description="Helical" evidence="7">
    <location>
        <begin position="161"/>
        <end position="184"/>
    </location>
</feature>
<evidence type="ECO:0000256" key="1">
    <source>
        <dbReference type="ARBA" id="ARBA00004141"/>
    </source>
</evidence>
<keyword evidence="4 7" id="KW-0472">Membrane</keyword>
<reference evidence="9" key="1">
    <citation type="submission" date="2021-01" db="EMBL/GenBank/DDBJ databases">
        <title>Deciphering the adaptive evolutionary patterns associated with biogeogrpahic diversity in the finger millet blast pathogen Magnaporthe oryzae in Eastern Africa.</title>
        <authorList>
            <person name="Onyema G."/>
            <person name="Shittu T.A."/>
            <person name="Dodsworth S."/>
            <person name="Devilliers S."/>
            <person name="Muthumeenakshi S."/>
            <person name="Sreenivasaprasad S."/>
        </authorList>
    </citation>
    <scope>NUCLEOTIDE SEQUENCE</scope>
    <source>
        <strain evidence="9">D15/s37</strain>
    </source>
</reference>
<keyword evidence="2 7" id="KW-0812">Transmembrane</keyword>
<evidence type="ECO:0000259" key="8">
    <source>
        <dbReference type="Pfam" id="PF20684"/>
    </source>
</evidence>
<feature type="transmembrane region" description="Helical" evidence="7">
    <location>
        <begin position="81"/>
        <end position="101"/>
    </location>
</feature>
<comment type="caution">
    <text evidence="9">The sequence shown here is derived from an EMBL/GenBank/DDBJ whole genome shotgun (WGS) entry which is preliminary data.</text>
</comment>
<name>A0ABQ8NM99_PYRGI</name>
<evidence type="ECO:0000256" key="6">
    <source>
        <dbReference type="SAM" id="MobiDB-lite"/>
    </source>
</evidence>
<dbReference type="Pfam" id="PF20684">
    <property type="entry name" value="Fung_rhodopsin"/>
    <property type="match status" value="1"/>
</dbReference>
<dbReference type="PANTHER" id="PTHR33048:SF42">
    <property type="entry name" value="INTEGRAL MEMBRANE PROTEIN"/>
    <property type="match status" value="1"/>
</dbReference>
<protein>
    <recommendedName>
        <fullName evidence="8">Rhodopsin domain-containing protein</fullName>
    </recommendedName>
</protein>
<feature type="compositionally biased region" description="Low complexity" evidence="6">
    <location>
        <begin position="490"/>
        <end position="513"/>
    </location>
</feature>
<proteinExistence type="inferred from homology"/>
<feature type="transmembrane region" description="Helical" evidence="7">
    <location>
        <begin position="280"/>
        <end position="304"/>
    </location>
</feature>
<dbReference type="PANTHER" id="PTHR33048">
    <property type="entry name" value="PTH11-LIKE INTEGRAL MEMBRANE PROTEIN (AFU_ORTHOLOGUE AFUA_5G11245)"/>
    <property type="match status" value="1"/>
</dbReference>
<gene>
    <name evidence="9" type="ORF">MCOR33_004866</name>
</gene>
<feature type="domain" description="Rhodopsin" evidence="8">
    <location>
        <begin position="65"/>
        <end position="305"/>
    </location>
</feature>